<gene>
    <name evidence="4" type="ORF">KC571_00100</name>
</gene>
<feature type="transmembrane region" description="Helical" evidence="1">
    <location>
        <begin position="102"/>
        <end position="132"/>
    </location>
</feature>
<name>A0A955RPR1_UNCKA</name>
<organism evidence="4 5">
    <name type="scientific">candidate division WWE3 bacterium</name>
    <dbReference type="NCBI Taxonomy" id="2053526"/>
    <lineage>
        <taxon>Bacteria</taxon>
        <taxon>Katanobacteria</taxon>
    </lineage>
</organism>
<feature type="transmembrane region" description="Helical" evidence="1">
    <location>
        <begin position="264"/>
        <end position="285"/>
    </location>
</feature>
<dbReference type="EMBL" id="JAGQKX010000001">
    <property type="protein sequence ID" value="MCA9389788.1"/>
    <property type="molecule type" value="Genomic_DNA"/>
</dbReference>
<feature type="transmembrane region" description="Helical" evidence="1">
    <location>
        <begin position="203"/>
        <end position="222"/>
    </location>
</feature>
<dbReference type="Proteomes" id="UP000701698">
    <property type="component" value="Unassembled WGS sequence"/>
</dbReference>
<dbReference type="InterPro" id="IPR025105">
    <property type="entry name" value="DUF4010"/>
</dbReference>
<dbReference type="PANTHER" id="PTHR39084">
    <property type="entry name" value="MEMBRANE PROTEIN-RELATED"/>
    <property type="match status" value="1"/>
</dbReference>
<protein>
    <submittedName>
        <fullName evidence="4">MgtC/SapB family protein</fullName>
    </submittedName>
</protein>
<dbReference type="PANTHER" id="PTHR39084:SF1">
    <property type="entry name" value="DUF4010 DOMAIN-CONTAINING PROTEIN"/>
    <property type="match status" value="1"/>
</dbReference>
<feature type="transmembrane region" description="Helical" evidence="1">
    <location>
        <begin position="398"/>
        <end position="417"/>
    </location>
</feature>
<feature type="transmembrane region" description="Helical" evidence="1">
    <location>
        <begin position="429"/>
        <end position="446"/>
    </location>
</feature>
<feature type="domain" description="MgtC/SapB/SrpB/YhiD N-terminal" evidence="2">
    <location>
        <begin position="10"/>
        <end position="135"/>
    </location>
</feature>
<keyword evidence="1" id="KW-0472">Membrane</keyword>
<evidence type="ECO:0000259" key="3">
    <source>
        <dbReference type="Pfam" id="PF13194"/>
    </source>
</evidence>
<evidence type="ECO:0000313" key="5">
    <source>
        <dbReference type="Proteomes" id="UP000701698"/>
    </source>
</evidence>
<feature type="transmembrane region" description="Helical" evidence="1">
    <location>
        <begin position="69"/>
        <end position="90"/>
    </location>
</feature>
<evidence type="ECO:0000256" key="1">
    <source>
        <dbReference type="SAM" id="Phobius"/>
    </source>
</evidence>
<dbReference type="InterPro" id="IPR049177">
    <property type="entry name" value="MgtC_SapB_SrpB_YhiD_N"/>
</dbReference>
<sequence>MGEFALVLKLGIALILGAAIGLERESYEDLISEDGQGRRGSLGVRSFSLVTLLGAICGFLYYFFQPLFFIFSITFIIIVIGYYLTGSIMLKDNGFTTELAVIFSFLIGIFVGLEIFSTQLIIALTVVLILILSRKENIQHFVMKIKRSEINGFVSYALIALVILPFLPNVAYSLKDAPSLISIFQSYGFNVNGFIDAHLFNPYNVWLVVAVVTGVDVMGYVLKKIAGEKSGWGIASTVGGFISSTATTISIAQQSKKAKSLDLLLSAALLANIAGFIQFFILMGIFNPELLVKSTGFIIMLLIGTFIPAGYFVYRTYKYDGHAFTAKGIKSNEIFSILPALKFALIFSVVRIAVQFSLAFFGNRGLLITSGIAAVTGHDAVVINISELAGSVINFDTAVLTLVVVNGVNVFGKVVYCFLRGDESFARKFGLSMAVAILFSFLGFFLF</sequence>
<reference evidence="4" key="1">
    <citation type="submission" date="2020-04" db="EMBL/GenBank/DDBJ databases">
        <authorList>
            <person name="Zhang T."/>
        </authorList>
    </citation>
    <scope>NUCLEOTIDE SEQUENCE</scope>
    <source>
        <strain evidence="4">HKST-UBA01</strain>
    </source>
</reference>
<feature type="transmembrane region" description="Helical" evidence="1">
    <location>
        <begin position="334"/>
        <end position="354"/>
    </location>
</feature>
<dbReference type="AlphaFoldDB" id="A0A955RPR1"/>
<feature type="domain" description="DUF4010" evidence="3">
    <location>
        <begin position="211"/>
        <end position="419"/>
    </location>
</feature>
<keyword evidence="1" id="KW-0812">Transmembrane</keyword>
<feature type="transmembrane region" description="Helical" evidence="1">
    <location>
        <begin position="153"/>
        <end position="172"/>
    </location>
</feature>
<evidence type="ECO:0000313" key="4">
    <source>
        <dbReference type="EMBL" id="MCA9389788.1"/>
    </source>
</evidence>
<evidence type="ECO:0000259" key="2">
    <source>
        <dbReference type="Pfam" id="PF02308"/>
    </source>
</evidence>
<proteinExistence type="predicted"/>
<keyword evidence="1" id="KW-1133">Transmembrane helix</keyword>
<feature type="transmembrane region" description="Helical" evidence="1">
    <location>
        <begin position="45"/>
        <end position="64"/>
    </location>
</feature>
<dbReference type="Pfam" id="PF13194">
    <property type="entry name" value="DUF4010"/>
    <property type="match status" value="1"/>
</dbReference>
<dbReference type="Pfam" id="PF02308">
    <property type="entry name" value="MgtC"/>
    <property type="match status" value="1"/>
</dbReference>
<reference evidence="4" key="2">
    <citation type="journal article" date="2021" name="Microbiome">
        <title>Successional dynamics and alternative stable states in a saline activated sludge microbial community over 9 years.</title>
        <authorList>
            <person name="Wang Y."/>
            <person name="Ye J."/>
            <person name="Ju F."/>
            <person name="Liu L."/>
            <person name="Boyd J.A."/>
            <person name="Deng Y."/>
            <person name="Parks D.H."/>
            <person name="Jiang X."/>
            <person name="Yin X."/>
            <person name="Woodcroft B.J."/>
            <person name="Tyson G.W."/>
            <person name="Hugenholtz P."/>
            <person name="Polz M.F."/>
            <person name="Zhang T."/>
        </authorList>
    </citation>
    <scope>NUCLEOTIDE SEQUENCE</scope>
    <source>
        <strain evidence="4">HKST-UBA01</strain>
    </source>
</reference>
<comment type="caution">
    <text evidence="4">The sequence shown here is derived from an EMBL/GenBank/DDBJ whole genome shotgun (WGS) entry which is preliminary data.</text>
</comment>
<accession>A0A955RPR1</accession>
<feature type="transmembrane region" description="Helical" evidence="1">
    <location>
        <begin position="297"/>
        <end position="314"/>
    </location>
</feature>